<protein>
    <submittedName>
        <fullName evidence="2">Putative Plasmid maintenance system killer protein</fullName>
    </submittedName>
</protein>
<evidence type="ECO:0000313" key="2">
    <source>
        <dbReference type="EMBL" id="SUS08777.1"/>
    </source>
</evidence>
<dbReference type="InterPro" id="IPR035093">
    <property type="entry name" value="RelE/ParE_toxin_dom_sf"/>
</dbReference>
<reference evidence="2" key="1">
    <citation type="submission" date="2018-07" db="EMBL/GenBank/DDBJ databases">
        <authorList>
            <person name="Quirk P.G."/>
            <person name="Krulwich T.A."/>
        </authorList>
    </citation>
    <scope>NUCLEOTIDE SEQUENCE</scope>
</reference>
<dbReference type="EMBL" id="UIDG01000479">
    <property type="protein sequence ID" value="SUS07913.1"/>
    <property type="molecule type" value="Genomic_DNA"/>
</dbReference>
<dbReference type="AlphaFoldDB" id="A0A380TL73"/>
<name>A0A380TL73_9ZZZZ</name>
<dbReference type="InterPro" id="IPR007711">
    <property type="entry name" value="HigB-1"/>
</dbReference>
<dbReference type="Pfam" id="PF05015">
    <property type="entry name" value="HigB-like_toxin"/>
    <property type="match status" value="1"/>
</dbReference>
<dbReference type="PANTHER" id="PTHR40266:SF2">
    <property type="entry name" value="TOXIN HIGB-1"/>
    <property type="match status" value="1"/>
</dbReference>
<dbReference type="PANTHER" id="PTHR40266">
    <property type="entry name" value="TOXIN HIGB-1"/>
    <property type="match status" value="1"/>
</dbReference>
<evidence type="ECO:0000313" key="1">
    <source>
        <dbReference type="EMBL" id="SUS07913.1"/>
    </source>
</evidence>
<dbReference type="EMBL" id="UIDG01000642">
    <property type="protein sequence ID" value="SUS08777.1"/>
    <property type="molecule type" value="Genomic_DNA"/>
</dbReference>
<sequence length="92" mass="10925">MIRSFRDRRTAAFAAGERVKEFHAFAKQAQRRLVILNAAERIEDLMMLPSNRFEALRGTRQGQFSIRINEQWRICFTFREGDAFDVEITDYH</sequence>
<organism evidence="2">
    <name type="scientific">metagenome</name>
    <dbReference type="NCBI Taxonomy" id="256318"/>
    <lineage>
        <taxon>unclassified sequences</taxon>
        <taxon>metagenomes</taxon>
    </lineage>
</organism>
<accession>A0A380TL73</accession>
<dbReference type="Gene3D" id="3.30.2310.20">
    <property type="entry name" value="RelE-like"/>
    <property type="match status" value="1"/>
</dbReference>
<proteinExistence type="predicted"/>
<dbReference type="SUPFAM" id="SSF143011">
    <property type="entry name" value="RelE-like"/>
    <property type="match status" value="1"/>
</dbReference>
<gene>
    <name evidence="1" type="ORF">DF3PB_530006</name>
    <name evidence="2" type="ORF">DF3PB_870009</name>
</gene>